<name>A0A1C7MM29_GRIFR</name>
<feature type="signal peptide" evidence="1">
    <location>
        <begin position="1"/>
        <end position="19"/>
    </location>
</feature>
<organism evidence="2 3">
    <name type="scientific">Grifola frondosa</name>
    <name type="common">Maitake</name>
    <name type="synonym">Polyporus frondosus</name>
    <dbReference type="NCBI Taxonomy" id="5627"/>
    <lineage>
        <taxon>Eukaryota</taxon>
        <taxon>Fungi</taxon>
        <taxon>Dikarya</taxon>
        <taxon>Basidiomycota</taxon>
        <taxon>Agaricomycotina</taxon>
        <taxon>Agaricomycetes</taxon>
        <taxon>Polyporales</taxon>
        <taxon>Grifolaceae</taxon>
        <taxon>Grifola</taxon>
    </lineage>
</organism>
<protein>
    <submittedName>
        <fullName evidence="2">Uncharacterized protein</fullName>
    </submittedName>
</protein>
<evidence type="ECO:0000313" key="2">
    <source>
        <dbReference type="EMBL" id="OBZ77922.1"/>
    </source>
</evidence>
<proteinExistence type="predicted"/>
<dbReference type="EMBL" id="LUGG01000002">
    <property type="protein sequence ID" value="OBZ77922.1"/>
    <property type="molecule type" value="Genomic_DNA"/>
</dbReference>
<evidence type="ECO:0000256" key="1">
    <source>
        <dbReference type="SAM" id="SignalP"/>
    </source>
</evidence>
<accession>A0A1C7MM29</accession>
<keyword evidence="1" id="KW-0732">Signal</keyword>
<reference evidence="2 3" key="1">
    <citation type="submission" date="2016-03" db="EMBL/GenBank/DDBJ databases">
        <title>Whole genome sequencing of Grifola frondosa 9006-11.</title>
        <authorList>
            <person name="Min B."/>
            <person name="Park H."/>
            <person name="Kim J.-G."/>
            <person name="Cho H."/>
            <person name="Oh Y.-L."/>
            <person name="Kong W.-S."/>
            <person name="Choi I.-G."/>
        </authorList>
    </citation>
    <scope>NUCLEOTIDE SEQUENCE [LARGE SCALE GENOMIC DNA]</scope>
    <source>
        <strain evidence="2 3">9006-11</strain>
    </source>
</reference>
<dbReference type="Proteomes" id="UP000092993">
    <property type="component" value="Unassembled WGS sequence"/>
</dbReference>
<sequence>MLFKCFVLAAVALLPAVSAWQVMLYENGSGGDAQDCSSGGTTVEGSGSDCITPLTGINVESAEALSSDGCTFTIFSNTGCSGNSLATAEQGACLIGIPGVINPINSVGVSC</sequence>
<dbReference type="STRING" id="5627.A0A1C7MM29"/>
<comment type="caution">
    <text evidence="2">The sequence shown here is derived from an EMBL/GenBank/DDBJ whole genome shotgun (WGS) entry which is preliminary data.</text>
</comment>
<keyword evidence="3" id="KW-1185">Reference proteome</keyword>
<gene>
    <name evidence="2" type="ORF">A0H81_01802</name>
</gene>
<evidence type="ECO:0000313" key="3">
    <source>
        <dbReference type="Proteomes" id="UP000092993"/>
    </source>
</evidence>
<feature type="chain" id="PRO_5008889218" evidence="1">
    <location>
        <begin position="20"/>
        <end position="111"/>
    </location>
</feature>
<dbReference type="AlphaFoldDB" id="A0A1C7MM29"/>